<evidence type="ECO:0000313" key="2">
    <source>
        <dbReference type="EMBL" id="XCM35583.1"/>
    </source>
</evidence>
<dbReference type="AlphaFoldDB" id="A0AAU8J8W0"/>
<accession>A0AAU8J8W0</accession>
<reference evidence="2" key="1">
    <citation type="submission" date="2024-07" db="EMBL/GenBank/DDBJ databases">
        <authorList>
            <person name="Kim Y.J."/>
            <person name="Jeong J.Y."/>
        </authorList>
    </citation>
    <scope>NUCLEOTIDE SEQUENCE</scope>
    <source>
        <strain evidence="2">GIHE-MW2</strain>
    </source>
</reference>
<gene>
    <name evidence="2" type="ORF">ABWT76_004274</name>
</gene>
<keyword evidence="1" id="KW-0812">Transmembrane</keyword>
<dbReference type="RefSeq" id="WP_156331602.1">
    <property type="nucleotide sequence ID" value="NZ_CP159837.1"/>
</dbReference>
<sequence length="334" mass="38863">MSPIFQQIKDYVNLFKPPKAISWQTIILLSMFSGLFAFFAYILPGNNGIIAANFTANFALLFLIIGVFWLLTEKRSKFFGIKLRPIIVSLLICVFLFKTIEINFVFVFGQFAPILCGLMAIIPEFFNNFKPKQPQPEKLKELINIFLIYLLISCWFTFYVFIQNWAEINYPKNFYINQNFSQSFFVVQTLPIQDKSFSISSKISEDILNYFEVYLNKQLNAKPWSRVEAYLKMLNSQYLKNKINQVLINQIEDSQWSVRLEVEPIDGINPSTISEYNLTLWVILSGNNDNPEQYKLKKTCKVRQSFINPSSSHPKAVAEFICEKTSVIQPRHNP</sequence>
<feature type="transmembrane region" description="Helical" evidence="1">
    <location>
        <begin position="103"/>
        <end position="122"/>
    </location>
</feature>
<protein>
    <submittedName>
        <fullName evidence="2">DUF5357 family protein</fullName>
    </submittedName>
</protein>
<feature type="transmembrane region" description="Helical" evidence="1">
    <location>
        <begin position="21"/>
        <end position="43"/>
    </location>
</feature>
<keyword evidence="1" id="KW-1133">Transmembrane helix</keyword>
<organism evidence="2">
    <name type="scientific">Planktothricoides raciborskii GIHE-MW2</name>
    <dbReference type="NCBI Taxonomy" id="2792601"/>
    <lineage>
        <taxon>Bacteria</taxon>
        <taxon>Bacillati</taxon>
        <taxon>Cyanobacteriota</taxon>
        <taxon>Cyanophyceae</taxon>
        <taxon>Oscillatoriophycideae</taxon>
        <taxon>Oscillatoriales</taxon>
        <taxon>Oscillatoriaceae</taxon>
        <taxon>Planktothricoides</taxon>
    </lineage>
</organism>
<keyword evidence="1" id="KW-0472">Membrane</keyword>
<proteinExistence type="predicted"/>
<feature type="transmembrane region" description="Helical" evidence="1">
    <location>
        <begin position="142"/>
        <end position="162"/>
    </location>
</feature>
<dbReference type="Pfam" id="PF17310">
    <property type="entry name" value="DUF5357"/>
    <property type="match status" value="1"/>
</dbReference>
<feature type="transmembrane region" description="Helical" evidence="1">
    <location>
        <begin position="49"/>
        <end position="71"/>
    </location>
</feature>
<dbReference type="InterPro" id="IPR020360">
    <property type="entry name" value="Uncharacterised_alr2393"/>
</dbReference>
<evidence type="ECO:0000256" key="1">
    <source>
        <dbReference type="SAM" id="Phobius"/>
    </source>
</evidence>
<dbReference type="EMBL" id="CP159837">
    <property type="protein sequence ID" value="XCM35583.1"/>
    <property type="molecule type" value="Genomic_DNA"/>
</dbReference>
<feature type="transmembrane region" description="Helical" evidence="1">
    <location>
        <begin position="78"/>
        <end position="97"/>
    </location>
</feature>
<name>A0AAU8J8W0_9CYAN</name>